<dbReference type="GO" id="GO:0004659">
    <property type="term" value="F:prenyltransferase activity"/>
    <property type="evidence" value="ECO:0007669"/>
    <property type="project" value="InterPro"/>
</dbReference>
<dbReference type="EMBL" id="DSFP01000054">
    <property type="protein sequence ID" value="HEW46262.1"/>
    <property type="molecule type" value="Genomic_DNA"/>
</dbReference>
<evidence type="ECO:0000256" key="3">
    <source>
        <dbReference type="ARBA" id="ARBA00022679"/>
    </source>
</evidence>
<dbReference type="PANTHER" id="PTHR12001">
    <property type="entry name" value="GERANYLGERANYL PYROPHOSPHATE SYNTHASE"/>
    <property type="match status" value="1"/>
</dbReference>
<keyword evidence="5" id="KW-0460">Magnesium</keyword>
<comment type="similarity">
    <text evidence="2 6">Belongs to the FPP/GGPP synthase family.</text>
</comment>
<keyword evidence="4" id="KW-0479">Metal-binding</keyword>
<accession>A0A7C2V5K4</accession>
<dbReference type="AlphaFoldDB" id="A0A7C2V5K4"/>
<gene>
    <name evidence="7" type="ORF">ENO47_06315</name>
</gene>
<evidence type="ECO:0000256" key="1">
    <source>
        <dbReference type="ARBA" id="ARBA00001946"/>
    </source>
</evidence>
<keyword evidence="3 6" id="KW-0808">Transferase</keyword>
<dbReference type="CDD" id="cd00685">
    <property type="entry name" value="Trans_IPPS_HT"/>
    <property type="match status" value="1"/>
</dbReference>
<dbReference type="PANTHER" id="PTHR12001:SF69">
    <property type="entry name" value="ALL TRANS-POLYPRENYL-DIPHOSPHATE SYNTHASE PDSS1"/>
    <property type="match status" value="1"/>
</dbReference>
<dbReference type="SUPFAM" id="SSF48576">
    <property type="entry name" value="Terpenoid synthases"/>
    <property type="match status" value="1"/>
</dbReference>
<dbReference type="SFLD" id="SFLDS00005">
    <property type="entry name" value="Isoprenoid_Synthase_Type_I"/>
    <property type="match status" value="1"/>
</dbReference>
<comment type="caution">
    <text evidence="7">The sequence shown here is derived from an EMBL/GenBank/DDBJ whole genome shotgun (WGS) entry which is preliminary data.</text>
</comment>
<evidence type="ECO:0000256" key="6">
    <source>
        <dbReference type="RuleBase" id="RU004466"/>
    </source>
</evidence>
<evidence type="ECO:0000256" key="2">
    <source>
        <dbReference type="ARBA" id="ARBA00006706"/>
    </source>
</evidence>
<dbReference type="SFLD" id="SFLDG01017">
    <property type="entry name" value="Polyprenyl_Transferase_Like"/>
    <property type="match status" value="1"/>
</dbReference>
<dbReference type="GO" id="GO:0046872">
    <property type="term" value="F:metal ion binding"/>
    <property type="evidence" value="ECO:0007669"/>
    <property type="project" value="UniProtKB-KW"/>
</dbReference>
<dbReference type="PROSITE" id="PS00723">
    <property type="entry name" value="POLYPRENYL_SYNTHASE_1"/>
    <property type="match status" value="1"/>
</dbReference>
<dbReference type="Gene3D" id="1.10.600.10">
    <property type="entry name" value="Farnesyl Diphosphate Synthase"/>
    <property type="match status" value="1"/>
</dbReference>
<protein>
    <submittedName>
        <fullName evidence="7">Polyprenyl synthetase family protein</fullName>
    </submittedName>
</protein>
<dbReference type="Pfam" id="PF00348">
    <property type="entry name" value="polyprenyl_synt"/>
    <property type="match status" value="1"/>
</dbReference>
<reference evidence="7" key="1">
    <citation type="journal article" date="2020" name="mSystems">
        <title>Genome- and Community-Level Interaction Insights into Carbon Utilization and Element Cycling Functions of Hydrothermarchaeota in Hydrothermal Sediment.</title>
        <authorList>
            <person name="Zhou Z."/>
            <person name="Liu Y."/>
            <person name="Xu W."/>
            <person name="Pan J."/>
            <person name="Luo Z.H."/>
            <person name="Li M."/>
        </authorList>
    </citation>
    <scope>NUCLEOTIDE SEQUENCE [LARGE SCALE GENOMIC DNA]</scope>
    <source>
        <strain evidence="7">SpSt-132</strain>
    </source>
</reference>
<dbReference type="GO" id="GO:0008299">
    <property type="term" value="P:isoprenoid biosynthetic process"/>
    <property type="evidence" value="ECO:0007669"/>
    <property type="project" value="InterPro"/>
</dbReference>
<comment type="cofactor">
    <cofactor evidence="1">
        <name>Mg(2+)</name>
        <dbReference type="ChEBI" id="CHEBI:18420"/>
    </cofactor>
</comment>
<dbReference type="InterPro" id="IPR000092">
    <property type="entry name" value="Polyprenyl_synt"/>
</dbReference>
<dbReference type="InterPro" id="IPR033749">
    <property type="entry name" value="Polyprenyl_synt_CS"/>
</dbReference>
<evidence type="ECO:0000256" key="4">
    <source>
        <dbReference type="ARBA" id="ARBA00022723"/>
    </source>
</evidence>
<organism evidence="7">
    <name type="scientific">Hydrogenobacter sp</name>
    <dbReference type="NCBI Taxonomy" id="2152829"/>
    <lineage>
        <taxon>Bacteria</taxon>
        <taxon>Pseudomonadati</taxon>
        <taxon>Aquificota</taxon>
        <taxon>Aquificia</taxon>
        <taxon>Aquificales</taxon>
        <taxon>Aquificaceae</taxon>
        <taxon>Hydrogenobacter</taxon>
    </lineage>
</organism>
<sequence>MISVEDIRERILHYLDPEVREVFDIGYYLISSGGKGVRPLLTLVVCEALGGDTERAIPLAVGIEYVHIASLLHDDVVDGAQTRRGKRSANLVFGNQACVLAGDYMYAKALSLYSQYGTLQSIEVLSDAVMKMSQGQLLELRSLGKIIDENTYIKIIDYKTGALFGACMAVGALMAGRKDYWNFYHIGMLAGRAFQLIDDALDYYGKEEKLGKPTGSDLAEGKCTYPLISVLDGLTEDKKNLFYNGGYESLRKLVLELGGVEKTKRRAEEELKVVLEFIKPFDESEVLKDLIFKLVYREY</sequence>
<proteinExistence type="inferred from homology"/>
<name>A0A7C2V5K4_9AQUI</name>
<evidence type="ECO:0000256" key="5">
    <source>
        <dbReference type="ARBA" id="ARBA00022842"/>
    </source>
</evidence>
<dbReference type="InterPro" id="IPR008949">
    <property type="entry name" value="Isoprenoid_synthase_dom_sf"/>
</dbReference>
<evidence type="ECO:0000313" key="7">
    <source>
        <dbReference type="EMBL" id="HEW46262.1"/>
    </source>
</evidence>